<feature type="transmembrane region" description="Helical" evidence="7">
    <location>
        <begin position="56"/>
        <end position="80"/>
    </location>
</feature>
<keyword evidence="2" id="KW-0813">Transport</keyword>
<evidence type="ECO:0000256" key="7">
    <source>
        <dbReference type="SAM" id="Phobius"/>
    </source>
</evidence>
<sequence length="249" mass="27892">MKRWMQSPLMTFAVIIAVWEGIALAQWFPETLFPSVDTVVKALIKLGAEGALISRIAYSIGIILMSMVMSLLAAAVLLWLSTRYKSMARQIGYLEAIFNPLPGMAVLPLVILWVGVTHKGMLLIMMHAMVWPIWAQMRVRFDALKQTYAAFMKAYSITGLRAGYHVYFCGSVGELLSSIKTAWSRGWRALISIEMVFGMVGTHTGLGWLIYERRMYMDTAGLYGVLLVIALIGVAVEQGLRTIEDRFRS</sequence>
<dbReference type="SUPFAM" id="SSF161098">
    <property type="entry name" value="MetI-like"/>
    <property type="match status" value="1"/>
</dbReference>
<keyword evidence="9" id="KW-1185">Reference proteome</keyword>
<dbReference type="RefSeq" id="WP_213235371.1">
    <property type="nucleotide sequence ID" value="NZ_JAHBCL010000003.1"/>
</dbReference>
<comment type="subcellular location">
    <subcellularLocation>
        <location evidence="1">Cell membrane</location>
        <topology evidence="1">Multi-pass membrane protein</topology>
    </subcellularLocation>
</comment>
<dbReference type="InterPro" id="IPR035906">
    <property type="entry name" value="MetI-like_sf"/>
</dbReference>
<dbReference type="PANTHER" id="PTHR30151:SF16">
    <property type="entry name" value="ABC TRANSPORTER PERMEASE PROTEIN"/>
    <property type="match status" value="1"/>
</dbReference>
<dbReference type="PANTHER" id="PTHR30151">
    <property type="entry name" value="ALKANE SULFONATE ABC TRANSPORTER-RELATED, MEMBRANE SUBUNIT"/>
    <property type="match status" value="1"/>
</dbReference>
<evidence type="ECO:0000313" key="8">
    <source>
        <dbReference type="EMBL" id="MBS7525586.1"/>
    </source>
</evidence>
<feature type="transmembrane region" description="Helical" evidence="7">
    <location>
        <begin position="92"/>
        <end position="114"/>
    </location>
</feature>
<name>A0ABS5PLW8_9FIRM</name>
<reference evidence="8 9" key="1">
    <citation type="submission" date="2021-05" db="EMBL/GenBank/DDBJ databases">
        <title>Fusibacter ferrireducens sp. nov., an anaerobic, sulfur- and Fe-reducing bacterium isolated from the mangrove sediment.</title>
        <authorList>
            <person name="Qiu D."/>
        </authorList>
    </citation>
    <scope>NUCLEOTIDE SEQUENCE [LARGE SCALE GENOMIC DNA]</scope>
    <source>
        <strain evidence="8 9">DSM 12116</strain>
    </source>
</reference>
<dbReference type="EMBL" id="JAHBCL010000003">
    <property type="protein sequence ID" value="MBS7525586.1"/>
    <property type="molecule type" value="Genomic_DNA"/>
</dbReference>
<evidence type="ECO:0000256" key="4">
    <source>
        <dbReference type="ARBA" id="ARBA00022692"/>
    </source>
</evidence>
<dbReference type="Proteomes" id="UP000746471">
    <property type="component" value="Unassembled WGS sequence"/>
</dbReference>
<evidence type="ECO:0000256" key="5">
    <source>
        <dbReference type="ARBA" id="ARBA00022989"/>
    </source>
</evidence>
<evidence type="ECO:0008006" key="10">
    <source>
        <dbReference type="Google" id="ProtNLM"/>
    </source>
</evidence>
<proteinExistence type="predicted"/>
<evidence type="ECO:0000256" key="3">
    <source>
        <dbReference type="ARBA" id="ARBA00022475"/>
    </source>
</evidence>
<organism evidence="8 9">
    <name type="scientific">Fusibacter paucivorans</name>
    <dbReference type="NCBI Taxonomy" id="76009"/>
    <lineage>
        <taxon>Bacteria</taxon>
        <taxon>Bacillati</taxon>
        <taxon>Bacillota</taxon>
        <taxon>Clostridia</taxon>
        <taxon>Eubacteriales</taxon>
        <taxon>Eubacteriales Family XII. Incertae Sedis</taxon>
        <taxon>Fusibacter</taxon>
    </lineage>
</organism>
<comment type="caution">
    <text evidence="8">The sequence shown here is derived from an EMBL/GenBank/DDBJ whole genome shotgun (WGS) entry which is preliminary data.</text>
</comment>
<keyword evidence="3" id="KW-1003">Cell membrane</keyword>
<protein>
    <recommendedName>
        <fullName evidence="10">NitT/TauT family transport system permease protein</fullName>
    </recommendedName>
</protein>
<feature type="transmembrane region" description="Helical" evidence="7">
    <location>
        <begin position="189"/>
        <end position="210"/>
    </location>
</feature>
<evidence type="ECO:0000256" key="1">
    <source>
        <dbReference type="ARBA" id="ARBA00004651"/>
    </source>
</evidence>
<gene>
    <name evidence="8" type="ORF">KHM83_02705</name>
</gene>
<keyword evidence="5 7" id="KW-1133">Transmembrane helix</keyword>
<feature type="transmembrane region" description="Helical" evidence="7">
    <location>
        <begin position="222"/>
        <end position="240"/>
    </location>
</feature>
<evidence type="ECO:0000256" key="6">
    <source>
        <dbReference type="ARBA" id="ARBA00023136"/>
    </source>
</evidence>
<feature type="transmembrane region" description="Helical" evidence="7">
    <location>
        <begin position="120"/>
        <end position="137"/>
    </location>
</feature>
<evidence type="ECO:0000256" key="2">
    <source>
        <dbReference type="ARBA" id="ARBA00022448"/>
    </source>
</evidence>
<accession>A0ABS5PLW8</accession>
<evidence type="ECO:0000313" key="9">
    <source>
        <dbReference type="Proteomes" id="UP000746471"/>
    </source>
</evidence>
<keyword evidence="6 7" id="KW-0472">Membrane</keyword>
<keyword evidence="4 7" id="KW-0812">Transmembrane</keyword>